<keyword evidence="4" id="KW-0238">DNA-binding</keyword>
<comment type="subcellular location">
    <subcellularLocation>
        <location evidence="1">Nucleus</location>
    </subcellularLocation>
</comment>
<dbReference type="Proteomes" id="UP000027002">
    <property type="component" value="Chromosome 5"/>
</dbReference>
<dbReference type="GO" id="GO:0003677">
    <property type="term" value="F:DNA binding"/>
    <property type="evidence" value="ECO:0007669"/>
    <property type="project" value="UniProtKB-KW"/>
</dbReference>
<evidence type="ECO:0000256" key="5">
    <source>
        <dbReference type="ARBA" id="ARBA00023242"/>
    </source>
</evidence>
<evidence type="ECO:0000313" key="9">
    <source>
        <dbReference type="Proteomes" id="UP000027002"/>
    </source>
</evidence>
<dbReference type="AlphaFoldDB" id="A0A8E5HUL1"/>
<dbReference type="GO" id="GO:0006260">
    <property type="term" value="P:DNA replication"/>
    <property type="evidence" value="ECO:0007669"/>
    <property type="project" value="UniProtKB-KW"/>
</dbReference>
<keyword evidence="3" id="KW-0235">DNA replication</keyword>
<comment type="similarity">
    <text evidence="2">Belongs to the ORC6 family.</text>
</comment>
<evidence type="ECO:0000256" key="2">
    <source>
        <dbReference type="ARBA" id="ARBA00010840"/>
    </source>
</evidence>
<dbReference type="GO" id="GO:0005664">
    <property type="term" value="C:nuclear origin of replication recognition complex"/>
    <property type="evidence" value="ECO:0007669"/>
    <property type="project" value="InterPro"/>
</dbReference>
<protein>
    <recommendedName>
        <fullName evidence="7">ORC6 first cyclin-like domain-containing protein</fullName>
    </recommendedName>
</protein>
<evidence type="ECO:0000256" key="6">
    <source>
        <dbReference type="SAM" id="MobiDB-lite"/>
    </source>
</evidence>
<dbReference type="InterPro" id="IPR008721">
    <property type="entry name" value="ORC6_cyclin_first"/>
</dbReference>
<gene>
    <name evidence="8" type="ORF">UV8b_06166</name>
</gene>
<dbReference type="KEGG" id="uvi:66066943"/>
<dbReference type="Pfam" id="PF05460">
    <property type="entry name" value="ORC6"/>
    <property type="match status" value="1"/>
</dbReference>
<evidence type="ECO:0000256" key="4">
    <source>
        <dbReference type="ARBA" id="ARBA00023125"/>
    </source>
</evidence>
<evidence type="ECO:0000259" key="7">
    <source>
        <dbReference type="Pfam" id="PF05460"/>
    </source>
</evidence>
<sequence>MTRQLEQALLSLMPTHGSHLPPSLVELANSLLAQSRHRASTLKAEEEIARQYACANIACDRLKTSLNLPPIEPRPPIPPRIYKRLYAHLDNILPNPDCTPRPGRLRAGPPPTESPSRPLPSRGTPTKEASLAAFRTPATASARAKRSQADASSARALRPWVHPVIRHMCAASGHTKLAPTVAAGVEHLVRPEGRPAGGGEDAWVLGHVPDLLAAVYFFVVMRARHIGSGAEIDRQGYMPLRKEILALLAEAGDKVAAPGGAGAGADALEGWKTVRSRDFDAAVAKVTENNWLRGDWYDGIVDVMRPTTARAEAGSAGGQDDVEAPRSTRRADSMLQERYEFLSDAKRADYAAWREAMLNKIAQGIAAQPAAEVGASRQT</sequence>
<proteinExistence type="inferred from homology"/>
<keyword evidence="9" id="KW-1185">Reference proteome</keyword>
<dbReference type="GeneID" id="66066943"/>
<evidence type="ECO:0000313" key="8">
    <source>
        <dbReference type="EMBL" id="QUC21925.1"/>
    </source>
</evidence>
<evidence type="ECO:0000256" key="3">
    <source>
        <dbReference type="ARBA" id="ARBA00022705"/>
    </source>
</evidence>
<evidence type="ECO:0000256" key="1">
    <source>
        <dbReference type="ARBA" id="ARBA00004123"/>
    </source>
</evidence>
<keyword evidence="5" id="KW-0539">Nucleus</keyword>
<feature type="domain" description="ORC6 first cyclin-like" evidence="7">
    <location>
        <begin position="10"/>
        <end position="95"/>
    </location>
</feature>
<feature type="region of interest" description="Disordered" evidence="6">
    <location>
        <begin position="93"/>
        <end position="127"/>
    </location>
</feature>
<feature type="region of interest" description="Disordered" evidence="6">
    <location>
        <begin position="135"/>
        <end position="154"/>
    </location>
</feature>
<name>A0A8E5HUL1_USTVR</name>
<dbReference type="OrthoDB" id="5367324at2759"/>
<accession>A0A8E5HUL1</accession>
<reference evidence="8" key="1">
    <citation type="submission" date="2020-03" db="EMBL/GenBank/DDBJ databases">
        <title>A mixture of massive structural variations and highly conserved coding sequences in Ustilaginoidea virens genome.</title>
        <authorList>
            <person name="Zhang K."/>
            <person name="Zhao Z."/>
            <person name="Zhang Z."/>
            <person name="Li Y."/>
            <person name="Hsiang T."/>
            <person name="Sun W."/>
        </authorList>
    </citation>
    <scope>NUCLEOTIDE SEQUENCE</scope>
    <source>
        <strain evidence="8">UV-8b</strain>
    </source>
</reference>
<organism evidence="8 9">
    <name type="scientific">Ustilaginoidea virens</name>
    <name type="common">Rice false smut fungus</name>
    <name type="synonym">Villosiclava virens</name>
    <dbReference type="NCBI Taxonomy" id="1159556"/>
    <lineage>
        <taxon>Eukaryota</taxon>
        <taxon>Fungi</taxon>
        <taxon>Dikarya</taxon>
        <taxon>Ascomycota</taxon>
        <taxon>Pezizomycotina</taxon>
        <taxon>Sordariomycetes</taxon>
        <taxon>Hypocreomycetidae</taxon>
        <taxon>Hypocreales</taxon>
        <taxon>Clavicipitaceae</taxon>
        <taxon>Ustilaginoidea</taxon>
    </lineage>
</organism>
<dbReference type="RefSeq" id="XP_042999598.1">
    <property type="nucleotide sequence ID" value="XM_043143663.1"/>
</dbReference>
<dbReference type="EMBL" id="CP072757">
    <property type="protein sequence ID" value="QUC21925.1"/>
    <property type="molecule type" value="Genomic_DNA"/>
</dbReference>